<dbReference type="GO" id="GO:0030150">
    <property type="term" value="P:protein import into mitochondrial matrix"/>
    <property type="evidence" value="ECO:0007669"/>
    <property type="project" value="TreeGrafter"/>
</dbReference>
<keyword evidence="4 10" id="KW-0812">Transmembrane</keyword>
<evidence type="ECO:0000256" key="2">
    <source>
        <dbReference type="ARBA" id="ARBA00007839"/>
    </source>
</evidence>
<dbReference type="GO" id="GO:0005744">
    <property type="term" value="C:TIM23 mitochondrial import inner membrane translocase complex"/>
    <property type="evidence" value="ECO:0007669"/>
    <property type="project" value="TreeGrafter"/>
</dbReference>
<evidence type="ECO:0000256" key="9">
    <source>
        <dbReference type="ARBA" id="ARBA00032686"/>
    </source>
</evidence>
<dbReference type="Proteomes" id="UP001331761">
    <property type="component" value="Unassembled WGS sequence"/>
</dbReference>
<keyword evidence="6 10" id="KW-0472">Membrane</keyword>
<dbReference type="EMBL" id="WIXE01010809">
    <property type="protein sequence ID" value="KAK5977288.1"/>
    <property type="molecule type" value="Genomic_DNA"/>
</dbReference>
<keyword evidence="12" id="KW-1185">Reference proteome</keyword>
<dbReference type="InterPro" id="IPR018450">
    <property type="entry name" value="Romo1/Mgr2"/>
</dbReference>
<evidence type="ECO:0000256" key="3">
    <source>
        <dbReference type="ARBA" id="ARBA00016275"/>
    </source>
</evidence>
<sequence length="128" mass="14327">MPVAAVGGVPGGHQPTCFQKIRLGFMMGCMIGGATGVLIGGFSAFRMGLRGKEMLIQVRFLLNFFRPVKLWRNQVAHLESSCRLHRDFGVKPKCLSFDILLGPRIDELCVKRSCFLLTFFFRCLPCTL</sequence>
<evidence type="ECO:0000256" key="6">
    <source>
        <dbReference type="ARBA" id="ARBA00023136"/>
    </source>
</evidence>
<evidence type="ECO:0000313" key="11">
    <source>
        <dbReference type="EMBL" id="KAK5977288.1"/>
    </source>
</evidence>
<dbReference type="SMART" id="SM01378">
    <property type="entry name" value="Romo1"/>
    <property type="match status" value="1"/>
</dbReference>
<dbReference type="AlphaFoldDB" id="A0AAN8G5L2"/>
<keyword evidence="5 10" id="KW-1133">Transmembrane helix</keyword>
<comment type="subcellular location">
    <subcellularLocation>
        <location evidence="1">Membrane</location>
    </subcellularLocation>
</comment>
<accession>A0AAN8G5L2</accession>
<evidence type="ECO:0000256" key="10">
    <source>
        <dbReference type="SAM" id="Phobius"/>
    </source>
</evidence>
<evidence type="ECO:0000256" key="4">
    <source>
        <dbReference type="ARBA" id="ARBA00022692"/>
    </source>
</evidence>
<protein>
    <recommendedName>
        <fullName evidence="3">Reactive oxygen species modulator 1</fullName>
    </recommendedName>
    <alternativeName>
        <fullName evidence="9">Protein MGR2 homolog</fullName>
    </alternativeName>
</protein>
<evidence type="ECO:0000256" key="8">
    <source>
        <dbReference type="ARBA" id="ARBA00025243"/>
    </source>
</evidence>
<dbReference type="PANTHER" id="PTHR28525:SF1">
    <property type="entry name" value="REACTIVE OXYGEN SPECIES MODULATOR 1"/>
    <property type="match status" value="1"/>
</dbReference>
<reference evidence="11 12" key="1">
    <citation type="submission" date="2019-10" db="EMBL/GenBank/DDBJ databases">
        <title>Assembly and Annotation for the nematode Trichostrongylus colubriformis.</title>
        <authorList>
            <person name="Martin J."/>
        </authorList>
    </citation>
    <scope>NUCLEOTIDE SEQUENCE [LARGE SCALE GENOMIC DNA]</scope>
    <source>
        <strain evidence="11">G859</strain>
        <tissue evidence="11">Whole worm</tissue>
    </source>
</reference>
<feature type="transmembrane region" description="Helical" evidence="10">
    <location>
        <begin position="23"/>
        <end position="45"/>
    </location>
</feature>
<evidence type="ECO:0000256" key="5">
    <source>
        <dbReference type="ARBA" id="ARBA00022989"/>
    </source>
</evidence>
<dbReference type="PANTHER" id="PTHR28525">
    <property type="entry name" value="REACTIVE OXYGEN SPECIES MODULATOR 1"/>
    <property type="match status" value="1"/>
</dbReference>
<evidence type="ECO:0000256" key="1">
    <source>
        <dbReference type="ARBA" id="ARBA00004370"/>
    </source>
</evidence>
<comment type="function">
    <text evidence="8">Induces production of reactive oxygen species (ROS) which are necessary for cell proliferation. May play a role in inducing oxidative DNA damage and replicative senescence. May play a role in the coordination of mitochondrial morphology and cell proliferation.</text>
</comment>
<evidence type="ECO:0000313" key="12">
    <source>
        <dbReference type="Proteomes" id="UP001331761"/>
    </source>
</evidence>
<organism evidence="11 12">
    <name type="scientific">Trichostrongylus colubriformis</name>
    <name type="common">Black scour worm</name>
    <dbReference type="NCBI Taxonomy" id="6319"/>
    <lineage>
        <taxon>Eukaryota</taxon>
        <taxon>Metazoa</taxon>
        <taxon>Ecdysozoa</taxon>
        <taxon>Nematoda</taxon>
        <taxon>Chromadorea</taxon>
        <taxon>Rhabditida</taxon>
        <taxon>Rhabditina</taxon>
        <taxon>Rhabditomorpha</taxon>
        <taxon>Strongyloidea</taxon>
        <taxon>Trichostrongylidae</taxon>
        <taxon>Trichostrongylus</taxon>
    </lineage>
</organism>
<comment type="caution">
    <text evidence="11">The sequence shown here is derived from an EMBL/GenBank/DDBJ whole genome shotgun (WGS) entry which is preliminary data.</text>
</comment>
<dbReference type="GO" id="GO:0045039">
    <property type="term" value="P:protein insertion into mitochondrial inner membrane"/>
    <property type="evidence" value="ECO:0007669"/>
    <property type="project" value="TreeGrafter"/>
</dbReference>
<proteinExistence type="inferred from homology"/>
<dbReference type="Pfam" id="PF10247">
    <property type="entry name" value="Romo1"/>
    <property type="match status" value="1"/>
</dbReference>
<gene>
    <name evidence="11" type="ORF">GCK32_018330</name>
</gene>
<evidence type="ECO:0000256" key="7">
    <source>
        <dbReference type="ARBA" id="ARBA00025225"/>
    </source>
</evidence>
<comment type="function">
    <text evidence="7">Has antibacterial activity against a variety of bacteria including S.aureus, P.aeruginosa and M.tuberculosis. Acts by inducing bacterial membrane breakage.</text>
</comment>
<name>A0AAN8G5L2_TRICO</name>
<comment type="similarity">
    <text evidence="2">Belongs to the MGR2 family.</text>
</comment>